<reference evidence="1 2" key="2">
    <citation type="journal article" date="2022" name="Mol. Ecol. Resour.">
        <title>The genomes of chicory, endive, great burdock and yacon provide insights into Asteraceae paleo-polyploidization history and plant inulin production.</title>
        <authorList>
            <person name="Fan W."/>
            <person name="Wang S."/>
            <person name="Wang H."/>
            <person name="Wang A."/>
            <person name="Jiang F."/>
            <person name="Liu H."/>
            <person name="Zhao H."/>
            <person name="Xu D."/>
            <person name="Zhang Y."/>
        </authorList>
    </citation>
    <scope>NUCLEOTIDE SEQUENCE [LARGE SCALE GENOMIC DNA]</scope>
    <source>
        <strain evidence="2">cv. Niubang</strain>
    </source>
</reference>
<accession>A0ACB8Y7X2</accession>
<evidence type="ECO:0000313" key="2">
    <source>
        <dbReference type="Proteomes" id="UP001055879"/>
    </source>
</evidence>
<comment type="caution">
    <text evidence="1">The sequence shown here is derived from an EMBL/GenBank/DDBJ whole genome shotgun (WGS) entry which is preliminary data.</text>
</comment>
<organism evidence="1 2">
    <name type="scientific">Arctium lappa</name>
    <name type="common">Greater burdock</name>
    <name type="synonym">Lappa major</name>
    <dbReference type="NCBI Taxonomy" id="4217"/>
    <lineage>
        <taxon>Eukaryota</taxon>
        <taxon>Viridiplantae</taxon>
        <taxon>Streptophyta</taxon>
        <taxon>Embryophyta</taxon>
        <taxon>Tracheophyta</taxon>
        <taxon>Spermatophyta</taxon>
        <taxon>Magnoliopsida</taxon>
        <taxon>eudicotyledons</taxon>
        <taxon>Gunneridae</taxon>
        <taxon>Pentapetalae</taxon>
        <taxon>asterids</taxon>
        <taxon>campanulids</taxon>
        <taxon>Asterales</taxon>
        <taxon>Asteraceae</taxon>
        <taxon>Carduoideae</taxon>
        <taxon>Cardueae</taxon>
        <taxon>Arctiinae</taxon>
        <taxon>Arctium</taxon>
    </lineage>
</organism>
<dbReference type="EMBL" id="CM042059">
    <property type="protein sequence ID" value="KAI3681124.1"/>
    <property type="molecule type" value="Genomic_DNA"/>
</dbReference>
<proteinExistence type="predicted"/>
<reference evidence="2" key="1">
    <citation type="journal article" date="2022" name="Mol. Ecol. Resour.">
        <title>The genomes of chicory, endive, great burdock and yacon provide insights into Asteraceae palaeo-polyploidization history and plant inulin production.</title>
        <authorList>
            <person name="Fan W."/>
            <person name="Wang S."/>
            <person name="Wang H."/>
            <person name="Wang A."/>
            <person name="Jiang F."/>
            <person name="Liu H."/>
            <person name="Zhao H."/>
            <person name="Xu D."/>
            <person name="Zhang Y."/>
        </authorList>
    </citation>
    <scope>NUCLEOTIDE SEQUENCE [LARGE SCALE GENOMIC DNA]</scope>
    <source>
        <strain evidence="2">cv. Niubang</strain>
    </source>
</reference>
<dbReference type="Proteomes" id="UP001055879">
    <property type="component" value="Linkage Group LG13"/>
</dbReference>
<protein>
    <submittedName>
        <fullName evidence="1">Uncharacterized protein</fullName>
    </submittedName>
</protein>
<evidence type="ECO:0000313" key="1">
    <source>
        <dbReference type="EMBL" id="KAI3681124.1"/>
    </source>
</evidence>
<name>A0ACB8Y7X2_ARCLA</name>
<keyword evidence="2" id="KW-1185">Reference proteome</keyword>
<sequence>MIYDIGGIGYKFNNWRFAFQAIFVWMIFLDSSTVCSVQLDPISNSGIYMLDLLFNHFYCAVQHLCIMERYSSASAEPSRVLVKVIVDIRLDLNLELGEWEISVMGWSSILRI</sequence>
<gene>
    <name evidence="1" type="ORF">L6452_35907</name>
</gene>